<keyword evidence="1" id="KW-1133">Transmembrane helix</keyword>
<organism evidence="2">
    <name type="scientific">uncultured Desulfobacterium sp</name>
    <dbReference type="NCBI Taxonomy" id="201089"/>
    <lineage>
        <taxon>Bacteria</taxon>
        <taxon>Pseudomonadati</taxon>
        <taxon>Thermodesulfobacteriota</taxon>
        <taxon>Desulfobacteria</taxon>
        <taxon>Desulfobacterales</taxon>
        <taxon>Desulfobacteriaceae</taxon>
        <taxon>Desulfobacterium</taxon>
        <taxon>environmental samples</taxon>
    </lineage>
</organism>
<reference evidence="2" key="1">
    <citation type="submission" date="2018-01" db="EMBL/GenBank/DDBJ databases">
        <authorList>
            <person name="Regsiter A."/>
            <person name="William W."/>
        </authorList>
    </citation>
    <scope>NUCLEOTIDE SEQUENCE</scope>
    <source>
        <strain evidence="2">TRIP AH-1</strain>
    </source>
</reference>
<accession>A0A445N2P3</accession>
<gene>
    <name evidence="2" type="ORF">PITCH_A780105</name>
</gene>
<protein>
    <submittedName>
        <fullName evidence="2">Uncharacterized protein</fullName>
    </submittedName>
</protein>
<evidence type="ECO:0000313" key="2">
    <source>
        <dbReference type="EMBL" id="SPD75975.1"/>
    </source>
</evidence>
<feature type="transmembrane region" description="Helical" evidence="1">
    <location>
        <begin position="34"/>
        <end position="55"/>
    </location>
</feature>
<keyword evidence="1" id="KW-0472">Membrane</keyword>
<dbReference type="EMBL" id="OJIN01000223">
    <property type="protein sequence ID" value="SPD75975.1"/>
    <property type="molecule type" value="Genomic_DNA"/>
</dbReference>
<sequence length="150" mass="17733">MPVPNGLESLIPQCTCFIRFFSILSFQYLCHDTIIFSLDLISIPYILALTVRPLYEKRQRDTIELEKSAAHIYYCPYVYKISISYGVNFFIYNFKYLNDTNMSHGTWLQSNINMVNLCPLKTRPLERLDTIPEIYYIFYPKSLAYRPLLT</sequence>
<evidence type="ECO:0000256" key="1">
    <source>
        <dbReference type="SAM" id="Phobius"/>
    </source>
</evidence>
<dbReference type="AlphaFoldDB" id="A0A445N2P3"/>
<keyword evidence="1" id="KW-0812">Transmembrane</keyword>
<name>A0A445N2P3_9BACT</name>
<proteinExistence type="predicted"/>